<keyword evidence="4" id="KW-0997">Cell inner membrane</keyword>
<keyword evidence="9" id="KW-0511">Multifunctional enzyme</keyword>
<comment type="function">
    <text evidence="9">Plays an essential role in type IV pili and type II pseudopili formation by proteolytically removing the leader sequence from substrate proteins and subsequently monomethylating the alpha-amino group of the newly exposed N-terminal phenylalanine.</text>
</comment>
<feature type="domain" description="Prepilin type IV endopeptidase peptidase" evidence="11">
    <location>
        <begin position="101"/>
        <end position="205"/>
    </location>
</feature>
<dbReference type="InterPro" id="IPR010627">
    <property type="entry name" value="Prepilin_pept_A24_N"/>
</dbReference>
<keyword evidence="9" id="KW-0645">Protease</keyword>
<evidence type="ECO:0000313" key="14">
    <source>
        <dbReference type="Proteomes" id="UP001595896"/>
    </source>
</evidence>
<comment type="subcellular location">
    <subcellularLocation>
        <location evidence="1">Cell inner membrane</location>
        <topology evidence="1">Multi-pass membrane protein</topology>
    </subcellularLocation>
    <subcellularLocation>
        <location evidence="9">Cell membrane</location>
        <topology evidence="9">Multi-pass membrane protein</topology>
    </subcellularLocation>
</comment>
<comment type="catalytic activity">
    <reaction evidence="9">
        <text>Typically cleaves a -Gly-|-Phe- bond to release an N-terminal, basic peptide of 5-8 residues from type IV prepilin, and then N-methylates the new N-terminal amino group, the methyl donor being S-adenosyl-L-methionine.</text>
        <dbReference type="EC" id="3.4.23.43"/>
    </reaction>
</comment>
<keyword evidence="3" id="KW-1003">Cell membrane</keyword>
<evidence type="ECO:0000256" key="1">
    <source>
        <dbReference type="ARBA" id="ARBA00004429"/>
    </source>
</evidence>
<feature type="domain" description="Prepilin peptidase A24 N-terminal" evidence="12">
    <location>
        <begin position="8"/>
        <end position="90"/>
    </location>
</feature>
<comment type="caution">
    <text evidence="13">The sequence shown here is derived from an EMBL/GenBank/DDBJ whole genome shotgun (WGS) entry which is preliminary data.</text>
</comment>
<evidence type="ECO:0000259" key="12">
    <source>
        <dbReference type="Pfam" id="PF06750"/>
    </source>
</evidence>
<dbReference type="EC" id="2.1.1.-" evidence="9"/>
<dbReference type="EC" id="3.4.23.43" evidence="9"/>
<feature type="transmembrane region" description="Helical" evidence="10">
    <location>
        <begin position="220"/>
        <end position="237"/>
    </location>
</feature>
<dbReference type="GO" id="GO:0016787">
    <property type="term" value="F:hydrolase activity"/>
    <property type="evidence" value="ECO:0007669"/>
    <property type="project" value="UniProtKB-KW"/>
</dbReference>
<accession>A0ABV9NYP7</accession>
<keyword evidence="9 13" id="KW-0378">Hydrolase</keyword>
<comment type="similarity">
    <text evidence="2 8">Belongs to the peptidase A24 family.</text>
</comment>
<keyword evidence="9" id="KW-0489">Methyltransferase</keyword>
<dbReference type="InterPro" id="IPR014032">
    <property type="entry name" value="Peptidase_A24A_bac"/>
</dbReference>
<evidence type="ECO:0000256" key="2">
    <source>
        <dbReference type="ARBA" id="ARBA00005801"/>
    </source>
</evidence>
<feature type="transmembrane region" description="Helical" evidence="10">
    <location>
        <begin position="71"/>
        <end position="91"/>
    </location>
</feature>
<evidence type="ECO:0000256" key="10">
    <source>
        <dbReference type="SAM" id="Phobius"/>
    </source>
</evidence>
<evidence type="ECO:0000256" key="8">
    <source>
        <dbReference type="RuleBase" id="RU003793"/>
    </source>
</evidence>
<dbReference type="PANTHER" id="PTHR30487">
    <property type="entry name" value="TYPE 4 PREPILIN-LIKE PROTEINS LEADER PEPTIDE-PROCESSING ENZYME"/>
    <property type="match status" value="1"/>
</dbReference>
<organism evidence="13 14">
    <name type="scientific">Bacillus daqingensis</name>
    <dbReference type="NCBI Taxonomy" id="872396"/>
    <lineage>
        <taxon>Bacteria</taxon>
        <taxon>Bacillati</taxon>
        <taxon>Bacillota</taxon>
        <taxon>Bacilli</taxon>
        <taxon>Bacillales</taxon>
        <taxon>Bacillaceae</taxon>
        <taxon>Bacillus</taxon>
    </lineage>
</organism>
<feature type="transmembrane region" description="Helical" evidence="10">
    <location>
        <begin position="177"/>
        <end position="208"/>
    </location>
</feature>
<evidence type="ECO:0000313" key="13">
    <source>
        <dbReference type="EMBL" id="MFC4737446.1"/>
    </source>
</evidence>
<feature type="transmembrane region" description="Helical" evidence="10">
    <location>
        <begin position="97"/>
        <end position="117"/>
    </location>
</feature>
<keyword evidence="5 9" id="KW-0812">Transmembrane</keyword>
<feature type="transmembrane region" description="Helical" evidence="10">
    <location>
        <begin position="6"/>
        <end position="24"/>
    </location>
</feature>
<evidence type="ECO:0000256" key="4">
    <source>
        <dbReference type="ARBA" id="ARBA00022519"/>
    </source>
</evidence>
<keyword evidence="6 10" id="KW-1133">Transmembrane helix</keyword>
<evidence type="ECO:0000256" key="7">
    <source>
        <dbReference type="ARBA" id="ARBA00023136"/>
    </source>
</evidence>
<evidence type="ECO:0000259" key="11">
    <source>
        <dbReference type="Pfam" id="PF01478"/>
    </source>
</evidence>
<evidence type="ECO:0000256" key="6">
    <source>
        <dbReference type="ARBA" id="ARBA00022989"/>
    </source>
</evidence>
<keyword evidence="14" id="KW-1185">Reference proteome</keyword>
<evidence type="ECO:0000256" key="3">
    <source>
        <dbReference type="ARBA" id="ARBA00022475"/>
    </source>
</evidence>
<dbReference type="InterPro" id="IPR050882">
    <property type="entry name" value="Prepilin_peptidase/N-MTase"/>
</dbReference>
<reference evidence="14" key="1">
    <citation type="journal article" date="2019" name="Int. J. Syst. Evol. Microbiol.">
        <title>The Global Catalogue of Microorganisms (GCM) 10K type strain sequencing project: providing services to taxonomists for standard genome sequencing and annotation.</title>
        <authorList>
            <consortium name="The Broad Institute Genomics Platform"/>
            <consortium name="The Broad Institute Genome Sequencing Center for Infectious Disease"/>
            <person name="Wu L."/>
            <person name="Ma J."/>
        </authorList>
    </citation>
    <scope>NUCLEOTIDE SEQUENCE [LARGE SCALE GENOMIC DNA]</scope>
    <source>
        <strain evidence="14">JCM 12165</strain>
    </source>
</reference>
<dbReference type="PANTHER" id="PTHR30487:SF0">
    <property type="entry name" value="PREPILIN LEADER PEPTIDASE_N-METHYLTRANSFERASE-RELATED"/>
    <property type="match status" value="1"/>
</dbReference>
<keyword evidence="9" id="KW-0808">Transferase</keyword>
<gene>
    <name evidence="13" type="ORF">ACFO4L_12660</name>
</gene>
<evidence type="ECO:0000256" key="5">
    <source>
        <dbReference type="ARBA" id="ARBA00022692"/>
    </source>
</evidence>
<feature type="transmembrane region" description="Helical" evidence="10">
    <location>
        <begin position="148"/>
        <end position="165"/>
    </location>
</feature>
<dbReference type="EMBL" id="JBHSGK010000013">
    <property type="protein sequence ID" value="MFC4737446.1"/>
    <property type="molecule type" value="Genomic_DNA"/>
</dbReference>
<evidence type="ECO:0000256" key="9">
    <source>
        <dbReference type="RuleBase" id="RU003794"/>
    </source>
</evidence>
<protein>
    <recommendedName>
        <fullName evidence="9">Prepilin leader peptidase/N-methyltransferase</fullName>
        <ecNumber evidence="9">2.1.1.-</ecNumber>
        <ecNumber evidence="9">3.4.23.43</ecNumber>
    </recommendedName>
</protein>
<name>A0ABV9NYP7_9BACI</name>
<keyword evidence="7 10" id="KW-0472">Membrane</keyword>
<feature type="transmembrane region" description="Helical" evidence="10">
    <location>
        <begin position="124"/>
        <end position="142"/>
    </location>
</feature>
<dbReference type="Gene3D" id="1.20.120.1220">
    <property type="match status" value="1"/>
</dbReference>
<dbReference type="PRINTS" id="PR00864">
    <property type="entry name" value="PREPILNPTASE"/>
</dbReference>
<dbReference type="InterPro" id="IPR000045">
    <property type="entry name" value="Prepilin_IV_endopep_pep"/>
</dbReference>
<proteinExistence type="inferred from homology"/>
<sequence length="238" mass="25234">METIIVGVIGLLIGSFLTAAGLRLPAKQSIVYPPSACPFCSARLRPWNLVPVFSYVWQFGRCTRCRERISPIYPAGELAFAVLAVASYYIFGWSMELAAALLFSAMLVMITVSDLRYMVIPDRILLVFSVPIALVRLTVAPLDPWWDAAAGSAGGFLLLFAAAVVSRGGLGGGDVKLYAVVGLMLGFSGMLLSLAAASILGLCAGLAGVFMNKWGRKTEIPFGPFIAAGALLVYFAGA</sequence>
<dbReference type="RefSeq" id="WP_377910041.1">
    <property type="nucleotide sequence ID" value="NZ_JBHSGK010000013.1"/>
</dbReference>
<dbReference type="Pfam" id="PF06750">
    <property type="entry name" value="A24_N_bact"/>
    <property type="match status" value="1"/>
</dbReference>
<dbReference type="Proteomes" id="UP001595896">
    <property type="component" value="Unassembled WGS sequence"/>
</dbReference>
<dbReference type="Pfam" id="PF01478">
    <property type="entry name" value="Peptidase_A24"/>
    <property type="match status" value="1"/>
</dbReference>